<protein>
    <submittedName>
        <fullName evidence="2">Uncharacterized protein</fullName>
    </submittedName>
</protein>
<dbReference type="EMBL" id="QGKX02000996">
    <property type="protein sequence ID" value="KAF3559609.1"/>
    <property type="molecule type" value="Genomic_DNA"/>
</dbReference>
<feature type="transmembrane region" description="Helical" evidence="1">
    <location>
        <begin position="55"/>
        <end position="73"/>
    </location>
</feature>
<proteinExistence type="predicted"/>
<dbReference type="Proteomes" id="UP000712600">
    <property type="component" value="Unassembled WGS sequence"/>
</dbReference>
<gene>
    <name evidence="2" type="ORF">F2Q69_00014645</name>
</gene>
<keyword evidence="1" id="KW-0812">Transmembrane</keyword>
<accession>A0A8S9R6E5</accession>
<evidence type="ECO:0000313" key="3">
    <source>
        <dbReference type="Proteomes" id="UP000712600"/>
    </source>
</evidence>
<sequence>MAKMNKRYFEEMLDVEREFDVFGAVHDQERLNDADDADYWLSCCAFDMFVNLWRFFFIANLIEGPFIFFAVVISRTTVAEKQRDTPSYR</sequence>
<keyword evidence="1" id="KW-1133">Transmembrane helix</keyword>
<organism evidence="2 3">
    <name type="scientific">Brassica cretica</name>
    <name type="common">Mustard</name>
    <dbReference type="NCBI Taxonomy" id="69181"/>
    <lineage>
        <taxon>Eukaryota</taxon>
        <taxon>Viridiplantae</taxon>
        <taxon>Streptophyta</taxon>
        <taxon>Embryophyta</taxon>
        <taxon>Tracheophyta</taxon>
        <taxon>Spermatophyta</taxon>
        <taxon>Magnoliopsida</taxon>
        <taxon>eudicotyledons</taxon>
        <taxon>Gunneridae</taxon>
        <taxon>Pentapetalae</taxon>
        <taxon>rosids</taxon>
        <taxon>malvids</taxon>
        <taxon>Brassicales</taxon>
        <taxon>Brassicaceae</taxon>
        <taxon>Brassiceae</taxon>
        <taxon>Brassica</taxon>
    </lineage>
</organism>
<reference evidence="2" key="1">
    <citation type="submission" date="2019-12" db="EMBL/GenBank/DDBJ databases">
        <title>Genome sequencing and annotation of Brassica cretica.</title>
        <authorList>
            <person name="Studholme D.J."/>
            <person name="Sarris P."/>
        </authorList>
    </citation>
    <scope>NUCLEOTIDE SEQUENCE</scope>
    <source>
        <strain evidence="2">PFS-109/04</strain>
        <tissue evidence="2">Leaf</tissue>
    </source>
</reference>
<name>A0A8S9R6E5_BRACR</name>
<evidence type="ECO:0000256" key="1">
    <source>
        <dbReference type="SAM" id="Phobius"/>
    </source>
</evidence>
<comment type="caution">
    <text evidence="2">The sequence shown here is derived from an EMBL/GenBank/DDBJ whole genome shotgun (WGS) entry which is preliminary data.</text>
</comment>
<evidence type="ECO:0000313" key="2">
    <source>
        <dbReference type="EMBL" id="KAF3559609.1"/>
    </source>
</evidence>
<dbReference type="AlphaFoldDB" id="A0A8S9R6E5"/>
<keyword evidence="1" id="KW-0472">Membrane</keyword>